<name>A0AAV5BZC0_ELECO</name>
<dbReference type="Proteomes" id="UP001054889">
    <property type="component" value="Unassembled WGS sequence"/>
</dbReference>
<gene>
    <name evidence="1" type="primary">ga08112</name>
    <name evidence="1" type="ORF">PR202_ga08112</name>
</gene>
<keyword evidence="2" id="KW-1185">Reference proteome</keyword>
<accession>A0AAV5BZC0</accession>
<protein>
    <submittedName>
        <fullName evidence="1">Uncharacterized protein</fullName>
    </submittedName>
</protein>
<dbReference type="EMBL" id="BQKI01000003">
    <property type="protein sequence ID" value="GJM91708.1"/>
    <property type="molecule type" value="Genomic_DNA"/>
</dbReference>
<comment type="caution">
    <text evidence="1">The sequence shown here is derived from an EMBL/GenBank/DDBJ whole genome shotgun (WGS) entry which is preliminary data.</text>
</comment>
<evidence type="ECO:0000313" key="2">
    <source>
        <dbReference type="Proteomes" id="UP001054889"/>
    </source>
</evidence>
<reference evidence="1" key="2">
    <citation type="submission" date="2021-12" db="EMBL/GenBank/DDBJ databases">
        <title>Resequencing data analysis of finger millet.</title>
        <authorList>
            <person name="Hatakeyama M."/>
            <person name="Aluri S."/>
            <person name="Balachadran M.T."/>
            <person name="Sivarajan S.R."/>
            <person name="Poveda L."/>
            <person name="Shimizu-Inatsugi R."/>
            <person name="Schlapbach R."/>
            <person name="Sreeman S.M."/>
            <person name="Shimizu K.K."/>
        </authorList>
    </citation>
    <scope>NUCLEOTIDE SEQUENCE</scope>
</reference>
<proteinExistence type="predicted"/>
<reference evidence="1" key="1">
    <citation type="journal article" date="2018" name="DNA Res.">
        <title>Multiple hybrid de novo genome assembly of finger millet, an orphan allotetraploid crop.</title>
        <authorList>
            <person name="Hatakeyama M."/>
            <person name="Aluri S."/>
            <person name="Balachadran M.T."/>
            <person name="Sivarajan S.R."/>
            <person name="Patrignani A."/>
            <person name="Gruter S."/>
            <person name="Poveda L."/>
            <person name="Shimizu-Inatsugi R."/>
            <person name="Baeten J."/>
            <person name="Francoijs K.J."/>
            <person name="Nataraja K.N."/>
            <person name="Reddy Y.A.N."/>
            <person name="Phadnis S."/>
            <person name="Ravikumar R.L."/>
            <person name="Schlapbach R."/>
            <person name="Sreeman S.M."/>
            <person name="Shimizu K.K."/>
        </authorList>
    </citation>
    <scope>NUCLEOTIDE SEQUENCE</scope>
</reference>
<dbReference type="AlphaFoldDB" id="A0AAV5BZC0"/>
<sequence>MFWTNRWIHGCSVQNLAPSVFAVVPMRIRDNRSVAEALVDEQWILDIQGGLSWTGIRELLRLCDCLENIALTDQEDRHVWNLVESGHYSSRSAYKAYFFGSISFEPWKQLWKAWHLLSVSSFFGSPSETSVGRPTDLLRGDLITQKSVLFAIKKRKRFSIYS</sequence>
<evidence type="ECO:0000313" key="1">
    <source>
        <dbReference type="EMBL" id="GJM91708.1"/>
    </source>
</evidence>
<organism evidence="1 2">
    <name type="scientific">Eleusine coracana subsp. coracana</name>
    <dbReference type="NCBI Taxonomy" id="191504"/>
    <lineage>
        <taxon>Eukaryota</taxon>
        <taxon>Viridiplantae</taxon>
        <taxon>Streptophyta</taxon>
        <taxon>Embryophyta</taxon>
        <taxon>Tracheophyta</taxon>
        <taxon>Spermatophyta</taxon>
        <taxon>Magnoliopsida</taxon>
        <taxon>Liliopsida</taxon>
        <taxon>Poales</taxon>
        <taxon>Poaceae</taxon>
        <taxon>PACMAD clade</taxon>
        <taxon>Chloridoideae</taxon>
        <taxon>Cynodonteae</taxon>
        <taxon>Eleusininae</taxon>
        <taxon>Eleusine</taxon>
    </lineage>
</organism>